<evidence type="ECO:0000256" key="10">
    <source>
        <dbReference type="ARBA" id="ARBA00023136"/>
    </source>
</evidence>
<keyword evidence="6 11" id="KW-0812">Transmembrane</keyword>
<dbReference type="Gene3D" id="6.10.340.10">
    <property type="match status" value="1"/>
</dbReference>
<evidence type="ECO:0000259" key="13">
    <source>
        <dbReference type="PROSITE" id="PS50885"/>
    </source>
</evidence>
<evidence type="ECO:0000259" key="12">
    <source>
        <dbReference type="PROSITE" id="PS50109"/>
    </source>
</evidence>
<dbReference type="InterPro" id="IPR003660">
    <property type="entry name" value="HAMP_dom"/>
</dbReference>
<keyword evidence="10 11" id="KW-0472">Membrane</keyword>
<dbReference type="PROSITE" id="PS50885">
    <property type="entry name" value="HAMP"/>
    <property type="match status" value="1"/>
</dbReference>
<evidence type="ECO:0000256" key="11">
    <source>
        <dbReference type="SAM" id="Phobius"/>
    </source>
</evidence>
<dbReference type="SMART" id="SM00304">
    <property type="entry name" value="HAMP"/>
    <property type="match status" value="1"/>
</dbReference>
<proteinExistence type="predicted"/>
<feature type="domain" description="Histidine kinase" evidence="12">
    <location>
        <begin position="262"/>
        <end position="478"/>
    </location>
</feature>
<dbReference type="eggNOG" id="COG2205">
    <property type="taxonomic scope" value="Bacteria"/>
</dbReference>
<dbReference type="SUPFAM" id="SSF47384">
    <property type="entry name" value="Homodimeric domain of signal transducing histidine kinase"/>
    <property type="match status" value="1"/>
</dbReference>
<dbReference type="InterPro" id="IPR036097">
    <property type="entry name" value="HisK_dim/P_sf"/>
</dbReference>
<dbReference type="Proteomes" id="UP000001416">
    <property type="component" value="Chromosome"/>
</dbReference>
<dbReference type="KEGG" id="neu:NE0515"/>
<evidence type="ECO:0000256" key="3">
    <source>
        <dbReference type="ARBA" id="ARBA00012438"/>
    </source>
</evidence>
<dbReference type="InterPro" id="IPR050428">
    <property type="entry name" value="TCS_sensor_his_kinase"/>
</dbReference>
<evidence type="ECO:0000256" key="9">
    <source>
        <dbReference type="ARBA" id="ARBA00023012"/>
    </source>
</evidence>
<dbReference type="GO" id="GO:0000155">
    <property type="term" value="F:phosphorelay sensor kinase activity"/>
    <property type="evidence" value="ECO:0007669"/>
    <property type="project" value="InterPro"/>
</dbReference>
<dbReference type="STRING" id="228410.NE0515"/>
<dbReference type="AlphaFoldDB" id="Q82WY6"/>
<dbReference type="InterPro" id="IPR003594">
    <property type="entry name" value="HATPase_dom"/>
</dbReference>
<dbReference type="Pfam" id="PF00672">
    <property type="entry name" value="HAMP"/>
    <property type="match status" value="1"/>
</dbReference>
<dbReference type="InterPro" id="IPR005467">
    <property type="entry name" value="His_kinase_dom"/>
</dbReference>
<accession>Q82WY6</accession>
<keyword evidence="9" id="KW-0902">Two-component regulatory system</keyword>
<evidence type="ECO:0000256" key="4">
    <source>
        <dbReference type="ARBA" id="ARBA00022553"/>
    </source>
</evidence>
<organism evidence="14 15">
    <name type="scientific">Nitrosomonas europaea (strain ATCC 19718 / CIP 103999 / KCTC 2705 / NBRC 14298)</name>
    <dbReference type="NCBI Taxonomy" id="228410"/>
    <lineage>
        <taxon>Bacteria</taxon>
        <taxon>Pseudomonadati</taxon>
        <taxon>Pseudomonadota</taxon>
        <taxon>Betaproteobacteria</taxon>
        <taxon>Nitrosomonadales</taxon>
        <taxon>Nitrosomonadaceae</taxon>
        <taxon>Nitrosomonas</taxon>
    </lineage>
</organism>
<name>Q82WY6_NITEU</name>
<dbReference type="EMBL" id="AL954747">
    <property type="protein sequence ID" value="CAD84426.1"/>
    <property type="molecule type" value="Genomic_DNA"/>
</dbReference>
<dbReference type="Pfam" id="PF02518">
    <property type="entry name" value="HATPase_c"/>
    <property type="match status" value="1"/>
</dbReference>
<reference evidence="14 15" key="1">
    <citation type="journal article" date="2003" name="J. Bacteriol.">
        <title>Complete genome sequence of the ammonia-oxidizing bacterium and obligate chemolithoautotroph Nitrosomonas europaea.</title>
        <authorList>
            <person name="Chain P."/>
            <person name="Lamerdin J."/>
            <person name="Larimer F."/>
            <person name="Regala W."/>
            <person name="Land M."/>
            <person name="Hauser L."/>
            <person name="Hooper A."/>
            <person name="Klotz M."/>
            <person name="Norton J."/>
            <person name="Sayavedra-Soto L."/>
            <person name="Arciero D."/>
            <person name="Hommes N."/>
            <person name="Whittaker M."/>
            <person name="Arp D."/>
        </authorList>
    </citation>
    <scope>NUCLEOTIDE SEQUENCE [LARGE SCALE GENOMIC DNA]</scope>
    <source>
        <strain evidence="15">ATCC 19718 / CIP 103999 / KCTC 2705 / NBRC 14298</strain>
    </source>
</reference>
<evidence type="ECO:0000256" key="8">
    <source>
        <dbReference type="ARBA" id="ARBA00022989"/>
    </source>
</evidence>
<keyword evidence="5 14" id="KW-0808">Transferase</keyword>
<dbReference type="RefSeq" id="WP_011111146.1">
    <property type="nucleotide sequence ID" value="NC_004757.1"/>
</dbReference>
<dbReference type="CDD" id="cd00082">
    <property type="entry name" value="HisKA"/>
    <property type="match status" value="1"/>
</dbReference>
<keyword evidence="8 11" id="KW-1133">Transmembrane helix</keyword>
<evidence type="ECO:0000256" key="2">
    <source>
        <dbReference type="ARBA" id="ARBA00004370"/>
    </source>
</evidence>
<dbReference type="PRINTS" id="PR00344">
    <property type="entry name" value="BCTRLSENSOR"/>
</dbReference>
<dbReference type="PROSITE" id="PS50109">
    <property type="entry name" value="HIS_KIN"/>
    <property type="match status" value="1"/>
</dbReference>
<keyword evidence="7 14" id="KW-0418">Kinase</keyword>
<dbReference type="PANTHER" id="PTHR45436:SF5">
    <property type="entry name" value="SENSOR HISTIDINE KINASE TRCS"/>
    <property type="match status" value="1"/>
</dbReference>
<gene>
    <name evidence="14" type="primary">baeS</name>
    <name evidence="14" type="ordered locus">NE0515</name>
</gene>
<comment type="catalytic activity">
    <reaction evidence="1">
        <text>ATP + protein L-histidine = ADP + protein N-phospho-L-histidine.</text>
        <dbReference type="EC" id="2.7.13.3"/>
    </reaction>
</comment>
<evidence type="ECO:0000256" key="6">
    <source>
        <dbReference type="ARBA" id="ARBA00022692"/>
    </source>
</evidence>
<dbReference type="Pfam" id="PF00512">
    <property type="entry name" value="HisKA"/>
    <property type="match status" value="1"/>
</dbReference>
<dbReference type="Gene3D" id="1.10.287.130">
    <property type="match status" value="1"/>
</dbReference>
<dbReference type="GeneID" id="87103721"/>
<dbReference type="SUPFAM" id="SSF55874">
    <property type="entry name" value="ATPase domain of HSP90 chaperone/DNA topoisomerase II/histidine kinase"/>
    <property type="match status" value="1"/>
</dbReference>
<dbReference type="GO" id="GO:0005886">
    <property type="term" value="C:plasma membrane"/>
    <property type="evidence" value="ECO:0007669"/>
    <property type="project" value="TreeGrafter"/>
</dbReference>
<dbReference type="InterPro" id="IPR003661">
    <property type="entry name" value="HisK_dim/P_dom"/>
</dbReference>
<evidence type="ECO:0000313" key="15">
    <source>
        <dbReference type="Proteomes" id="UP000001416"/>
    </source>
</evidence>
<dbReference type="InterPro" id="IPR004358">
    <property type="entry name" value="Sig_transdc_His_kin-like_C"/>
</dbReference>
<evidence type="ECO:0000256" key="7">
    <source>
        <dbReference type="ARBA" id="ARBA00022777"/>
    </source>
</evidence>
<dbReference type="Gene3D" id="3.30.565.10">
    <property type="entry name" value="Histidine kinase-like ATPase, C-terminal domain"/>
    <property type="match status" value="1"/>
</dbReference>
<evidence type="ECO:0000256" key="5">
    <source>
        <dbReference type="ARBA" id="ARBA00022679"/>
    </source>
</evidence>
<evidence type="ECO:0000313" key="14">
    <source>
        <dbReference type="EMBL" id="CAD84426.1"/>
    </source>
</evidence>
<keyword evidence="4" id="KW-0597">Phosphoprotein</keyword>
<dbReference type="HOGENOM" id="CLU_000445_89_6_4"/>
<dbReference type="PhylomeDB" id="Q82WY6"/>
<protein>
    <recommendedName>
        <fullName evidence="3">histidine kinase</fullName>
        <ecNumber evidence="3">2.7.13.3</ecNumber>
    </recommendedName>
</protein>
<dbReference type="PANTHER" id="PTHR45436">
    <property type="entry name" value="SENSOR HISTIDINE KINASE YKOH"/>
    <property type="match status" value="1"/>
</dbReference>
<dbReference type="SMART" id="SM00387">
    <property type="entry name" value="HATPase_c"/>
    <property type="match status" value="1"/>
</dbReference>
<dbReference type="SUPFAM" id="SSF158472">
    <property type="entry name" value="HAMP domain-like"/>
    <property type="match status" value="1"/>
</dbReference>
<feature type="domain" description="HAMP" evidence="13">
    <location>
        <begin position="202"/>
        <end position="254"/>
    </location>
</feature>
<dbReference type="EC" id="2.7.13.3" evidence="3"/>
<dbReference type="SMART" id="SM00388">
    <property type="entry name" value="HisKA"/>
    <property type="match status" value="1"/>
</dbReference>
<dbReference type="CDD" id="cd06225">
    <property type="entry name" value="HAMP"/>
    <property type="match status" value="1"/>
</dbReference>
<feature type="transmembrane region" description="Helical" evidence="11">
    <location>
        <begin position="181"/>
        <end position="201"/>
    </location>
</feature>
<evidence type="ECO:0000256" key="1">
    <source>
        <dbReference type="ARBA" id="ARBA00000085"/>
    </source>
</evidence>
<sequence>MSIRIKLFLAFLLTTFVVVMGMHFFTRWSLEKGFTEFIEKRQQERLDKIIDVLEEHYAEHRGWGELAGNKQHWISLLWHAGPHRHRPPKWIIEQAQHEPDRQWPPAVTPGTAERKWSPFELRVILLDADRSILFGRKELISQLSLHPVQYEHRTVGFLGLLPGNPVSQASDIYFMEQQADFFFWIALTMVVLSALIAWLMAYHLGRPLKQIAAVVQRLATGDYKARLPVISKDEMGQLALNFNDTAAALEQAEQSRRRWVADISHELRTPLAVLRGELEAILDGVHPLTPAAIESLSGDVLRLNRLTEDLYQLALSDQGALSYRKVLLDPVPLLREDLATFTTDFNHKQISVRWINRLFKPVLVNADPDRLSQLFRNLLTNSLNHTDARGQLEITVQRLADKLVIELADSSPGVSDQDIAHLFDRFYRVDHSRNRHLGGAGLGLAICSNIVRAHEGTLMASHSALGGLAIHIELPITP</sequence>
<dbReference type="InterPro" id="IPR036890">
    <property type="entry name" value="HATPase_C_sf"/>
</dbReference>
<comment type="subcellular location">
    <subcellularLocation>
        <location evidence="2">Membrane</location>
    </subcellularLocation>
</comment>
<keyword evidence="15" id="KW-1185">Reference proteome</keyword>